<dbReference type="GO" id="GO:0005886">
    <property type="term" value="C:plasma membrane"/>
    <property type="evidence" value="ECO:0007669"/>
    <property type="project" value="TreeGrafter"/>
</dbReference>
<proteinExistence type="predicted"/>
<dbReference type="InterPro" id="IPR029025">
    <property type="entry name" value="T3SS_substrate_exporter_C"/>
</dbReference>
<dbReference type="KEGG" id="bco:Bcell_2517"/>
<dbReference type="PANTHER" id="PTHR30531">
    <property type="entry name" value="FLAGELLAR BIOSYNTHETIC PROTEIN FLHB"/>
    <property type="match status" value="1"/>
</dbReference>
<dbReference type="SUPFAM" id="SSF160544">
    <property type="entry name" value="EscU C-terminal domain-like"/>
    <property type="match status" value="1"/>
</dbReference>
<dbReference type="PANTHER" id="PTHR30531:SF12">
    <property type="entry name" value="FLAGELLAR BIOSYNTHETIC PROTEIN FLHB"/>
    <property type="match status" value="1"/>
</dbReference>
<dbReference type="EMBL" id="CP002394">
    <property type="protein sequence ID" value="ADU30774.1"/>
    <property type="molecule type" value="Genomic_DNA"/>
</dbReference>
<name>E6TSY2_EVAC2</name>
<dbReference type="RefSeq" id="WP_013489108.1">
    <property type="nucleotide sequence ID" value="NC_014829.1"/>
</dbReference>
<dbReference type="eggNOG" id="COG2257">
    <property type="taxonomic scope" value="Bacteria"/>
</dbReference>
<reference evidence="1" key="1">
    <citation type="submission" date="2010-12" db="EMBL/GenBank/DDBJ databases">
        <title>Complete sequence of Bacillus cellulosilyticus DSM 2522.</title>
        <authorList>
            <consortium name="US DOE Joint Genome Institute"/>
            <person name="Lucas S."/>
            <person name="Copeland A."/>
            <person name="Lapidus A."/>
            <person name="Cheng J.-F."/>
            <person name="Bruce D."/>
            <person name="Goodwin L."/>
            <person name="Pitluck S."/>
            <person name="Chertkov O."/>
            <person name="Detter J.C."/>
            <person name="Han C."/>
            <person name="Tapia R."/>
            <person name="Land M."/>
            <person name="Hauser L."/>
            <person name="Jeffries C."/>
            <person name="Kyrpides N."/>
            <person name="Ivanova N."/>
            <person name="Mikhailova N."/>
            <person name="Brumm P."/>
            <person name="Mead D."/>
            <person name="Woyke T."/>
        </authorList>
    </citation>
    <scope>NUCLEOTIDE SEQUENCE [LARGE SCALE GENOMIC DNA]</scope>
    <source>
        <strain evidence="1">DSM 2522</strain>
    </source>
</reference>
<accession>E6TSY2</accession>
<sequence length="100" mass="11271">MNNGEKSYQNIINKRAVALGYNRSEDEAPVVKAKGKGYVADEIIKRARENNIPIQEDSSLVEILSQLEMNERIPTALYGVVAEVFSFVYRVDQSYRGKSS</sequence>
<organism evidence="1 2">
    <name type="scientific">Evansella cellulosilytica (strain ATCC 21833 / DSM 2522 / FERM P-1141 / JCM 9156 / N-4)</name>
    <name type="common">Bacillus cellulosilyticus</name>
    <dbReference type="NCBI Taxonomy" id="649639"/>
    <lineage>
        <taxon>Bacteria</taxon>
        <taxon>Bacillati</taxon>
        <taxon>Bacillota</taxon>
        <taxon>Bacilli</taxon>
        <taxon>Bacillales</taxon>
        <taxon>Bacillaceae</taxon>
        <taxon>Evansella</taxon>
    </lineage>
</organism>
<dbReference type="Pfam" id="PF01312">
    <property type="entry name" value="Bac_export_2"/>
    <property type="match status" value="1"/>
</dbReference>
<evidence type="ECO:0000313" key="2">
    <source>
        <dbReference type="Proteomes" id="UP000001401"/>
    </source>
</evidence>
<dbReference type="Proteomes" id="UP000001401">
    <property type="component" value="Chromosome"/>
</dbReference>
<dbReference type="HOGENOM" id="CLU_041013_4_2_9"/>
<dbReference type="AlphaFoldDB" id="E6TSY2"/>
<dbReference type="Gene3D" id="3.40.1690.10">
    <property type="entry name" value="secretion proteins EscU"/>
    <property type="match status" value="1"/>
</dbReference>
<dbReference type="STRING" id="649639.Bcell_2517"/>
<keyword evidence="2" id="KW-1185">Reference proteome</keyword>
<protein>
    <submittedName>
        <fullName evidence="1">Type III secretion exporter</fullName>
    </submittedName>
</protein>
<dbReference type="GO" id="GO:0009306">
    <property type="term" value="P:protein secretion"/>
    <property type="evidence" value="ECO:0007669"/>
    <property type="project" value="InterPro"/>
</dbReference>
<gene>
    <name evidence="1" type="ordered locus">Bcell_2517</name>
</gene>
<dbReference type="OrthoDB" id="5244399at2"/>
<dbReference type="InterPro" id="IPR006135">
    <property type="entry name" value="T3SS_substrate_exporter"/>
</dbReference>
<evidence type="ECO:0000313" key="1">
    <source>
        <dbReference type="EMBL" id="ADU30774.1"/>
    </source>
</evidence>